<dbReference type="AlphaFoldDB" id="F7DMD3"/>
<name>F7DMD3_ORNAN</name>
<evidence type="ECO:0000259" key="13">
    <source>
        <dbReference type="SMART" id="SM00013"/>
    </source>
</evidence>
<reference evidence="15" key="3">
    <citation type="submission" date="2025-09" db="UniProtKB">
        <authorList>
            <consortium name="Ensembl"/>
        </authorList>
    </citation>
    <scope>IDENTIFICATION</scope>
    <source>
        <strain evidence="15">Glennie</strain>
    </source>
</reference>
<dbReference type="Ensembl" id="ENSOANT00000021570.2">
    <property type="protein sequence ID" value="ENSOANP00000021567.2"/>
    <property type="gene ID" value="ENSOANG00000013673.2"/>
</dbReference>
<proteinExistence type="predicted"/>
<reference evidence="15 16" key="1">
    <citation type="journal article" date="2008" name="Nature">
        <title>Genome analysis of the platypus reveals unique signatures of evolution.</title>
        <authorList>
            <person name="Warren W.C."/>
            <person name="Hillier L.W."/>
            <person name="Marshall Graves J.A."/>
            <person name="Birney E."/>
            <person name="Ponting C.P."/>
            <person name="Grutzner F."/>
            <person name="Belov K."/>
            <person name="Miller W."/>
            <person name="Clarke L."/>
            <person name="Chinwalla A.T."/>
            <person name="Yang S.P."/>
            <person name="Heger A."/>
            <person name="Locke D.P."/>
            <person name="Miethke P."/>
            <person name="Waters P.D."/>
            <person name="Veyrunes F."/>
            <person name="Fulton L."/>
            <person name="Fulton B."/>
            <person name="Graves T."/>
            <person name="Wallis J."/>
            <person name="Puente X.S."/>
            <person name="Lopez-Otin C."/>
            <person name="Ordonez G.R."/>
            <person name="Eichler E.E."/>
            <person name="Chen L."/>
            <person name="Cheng Z."/>
            <person name="Deakin J.E."/>
            <person name="Alsop A."/>
            <person name="Thompson K."/>
            <person name="Kirby P."/>
            <person name="Papenfuss A.T."/>
            <person name="Wakefield M.J."/>
            <person name="Olender T."/>
            <person name="Lancet D."/>
            <person name="Huttley G.A."/>
            <person name="Smit A.F."/>
            <person name="Pask A."/>
            <person name="Temple-Smith P."/>
            <person name="Batzer M.A."/>
            <person name="Walker J.A."/>
            <person name="Konkel M.K."/>
            <person name="Harris R.S."/>
            <person name="Whittington C.M."/>
            <person name="Wong E.S."/>
            <person name="Gemmell N.J."/>
            <person name="Buschiazzo E."/>
            <person name="Vargas Jentzsch I.M."/>
            <person name="Merkel A."/>
            <person name="Schmitz J."/>
            <person name="Zemann A."/>
            <person name="Churakov G."/>
            <person name="Kriegs J.O."/>
            <person name="Brosius J."/>
            <person name="Murchison E.P."/>
            <person name="Sachidanandam R."/>
            <person name="Smith C."/>
            <person name="Hannon G.J."/>
            <person name="Tsend-Ayush E."/>
            <person name="McMillan D."/>
            <person name="Attenborough R."/>
            <person name="Rens W."/>
            <person name="Ferguson-Smith M."/>
            <person name="Lefevre C.M."/>
            <person name="Sharp J.A."/>
            <person name="Nicholas K.R."/>
            <person name="Ray D.A."/>
            <person name="Kube M."/>
            <person name="Reinhardt R."/>
            <person name="Pringle T.H."/>
            <person name="Taylor J."/>
            <person name="Jones R.C."/>
            <person name="Nixon B."/>
            <person name="Dacheux J.L."/>
            <person name="Niwa H."/>
            <person name="Sekita Y."/>
            <person name="Huang X."/>
            <person name="Stark A."/>
            <person name="Kheradpour P."/>
            <person name="Kellis M."/>
            <person name="Flicek P."/>
            <person name="Chen Y."/>
            <person name="Webber C."/>
            <person name="Hardison R."/>
            <person name="Nelson J."/>
            <person name="Hallsworth-Pepin K."/>
            <person name="Delehaunty K."/>
            <person name="Markovic C."/>
            <person name="Minx P."/>
            <person name="Feng Y."/>
            <person name="Kremitzki C."/>
            <person name="Mitreva M."/>
            <person name="Glasscock J."/>
            <person name="Wylie T."/>
            <person name="Wohldmann P."/>
            <person name="Thiru P."/>
            <person name="Nhan M.N."/>
            <person name="Pohl C.S."/>
            <person name="Smith S.M."/>
            <person name="Hou S."/>
            <person name="Nefedov M."/>
            <person name="de Jong P.J."/>
            <person name="Renfree M.B."/>
            <person name="Mardis E.R."/>
            <person name="Wilson R.K."/>
        </authorList>
    </citation>
    <scope>NUCLEOTIDE SEQUENCE [LARGE SCALE GENOMIC DNA]</scope>
    <source>
        <strain evidence="15 16">Glennie</strain>
    </source>
</reference>
<organism evidence="15 16">
    <name type="scientific">Ornithorhynchus anatinus</name>
    <name type="common">Duckbill platypus</name>
    <dbReference type="NCBI Taxonomy" id="9258"/>
    <lineage>
        <taxon>Eukaryota</taxon>
        <taxon>Metazoa</taxon>
        <taxon>Chordata</taxon>
        <taxon>Craniata</taxon>
        <taxon>Vertebrata</taxon>
        <taxon>Euteleostomi</taxon>
        <taxon>Mammalia</taxon>
        <taxon>Monotremata</taxon>
        <taxon>Ornithorhynchidae</taxon>
        <taxon>Ornithorhynchus</taxon>
    </lineage>
</organism>
<dbReference type="PANTHER" id="PTHR22650">
    <property type="entry name" value="GLYCOPROTEIN IB BETA"/>
    <property type="match status" value="1"/>
</dbReference>
<keyword evidence="9 11" id="KW-0472">Membrane</keyword>
<dbReference type="InterPro" id="IPR032675">
    <property type="entry name" value="LRR_dom_sf"/>
</dbReference>
<dbReference type="HOGENOM" id="CLU_094615_1_1_1"/>
<sequence length="200" mass="22699">MMWGLALFLLWGSGSTLTCPPACICQPLETMGLLVDCSHKWLQEVPALPIGTSKLYLQNNSLTTIPPGTFDNMHNLHEVDVSHNPWHCDCGILYLKLWLEDYARDALEQGRCATPATAASLPFSQLTGNELEGCKQLRSIQCHEFLWRDLALIALAVLVVALMAILLWIARRTTYWVTLNQYPYEAQWQLRKSLKQQKTK</sequence>
<keyword evidence="16" id="KW-1185">Reference proteome</keyword>
<comment type="subcellular location">
    <subcellularLocation>
        <location evidence="1">Membrane</location>
        <topology evidence="1">Single-pass type I membrane protein</topology>
    </subcellularLocation>
</comment>
<evidence type="ECO:0000256" key="2">
    <source>
        <dbReference type="ARBA" id="ARBA00022614"/>
    </source>
</evidence>
<evidence type="ECO:0000256" key="10">
    <source>
        <dbReference type="ARBA" id="ARBA00023157"/>
    </source>
</evidence>
<dbReference type="SMART" id="SM00082">
    <property type="entry name" value="LRRCT"/>
    <property type="match status" value="1"/>
</dbReference>
<evidence type="ECO:0000256" key="1">
    <source>
        <dbReference type="ARBA" id="ARBA00004479"/>
    </source>
</evidence>
<evidence type="ECO:0008006" key="17">
    <source>
        <dbReference type="Google" id="ProtNLM"/>
    </source>
</evidence>
<evidence type="ECO:0000313" key="15">
    <source>
        <dbReference type="Ensembl" id="ENSOANP00000021567.2"/>
    </source>
</evidence>
<dbReference type="eggNOG" id="KOG0619">
    <property type="taxonomic scope" value="Eukaryota"/>
</dbReference>
<dbReference type="OMA" id="GYELGSC"/>
<dbReference type="InterPro" id="IPR000372">
    <property type="entry name" value="LRRNT"/>
</dbReference>
<dbReference type="GO" id="GO:0007596">
    <property type="term" value="P:blood coagulation"/>
    <property type="evidence" value="ECO:0007669"/>
    <property type="project" value="UniProtKB-KW"/>
</dbReference>
<keyword evidence="3 11" id="KW-0812">Transmembrane</keyword>
<dbReference type="GO" id="GO:0007155">
    <property type="term" value="P:cell adhesion"/>
    <property type="evidence" value="ECO:0007669"/>
    <property type="project" value="UniProtKB-KW"/>
</dbReference>
<dbReference type="InterPro" id="IPR001611">
    <property type="entry name" value="Leu-rich_rpt"/>
</dbReference>
<dbReference type="SMART" id="SM00013">
    <property type="entry name" value="LRRNT"/>
    <property type="match status" value="1"/>
</dbReference>
<keyword evidence="10" id="KW-1015">Disulfide bond</keyword>
<feature type="signal peptide" evidence="12">
    <location>
        <begin position="1"/>
        <end position="18"/>
    </location>
</feature>
<reference evidence="15" key="2">
    <citation type="submission" date="2025-08" db="UniProtKB">
        <authorList>
            <consortium name="Ensembl"/>
        </authorList>
    </citation>
    <scope>IDENTIFICATION</scope>
    <source>
        <strain evidence="15">Glennie</strain>
    </source>
</reference>
<keyword evidence="5 12" id="KW-0732">Signal</keyword>
<feature type="chain" id="PRO_5027609795" description="Glycoprotein IX platelet" evidence="12">
    <location>
        <begin position="19"/>
        <end position="200"/>
    </location>
</feature>
<keyword evidence="6" id="KW-0130">Cell adhesion</keyword>
<evidence type="ECO:0000256" key="7">
    <source>
        <dbReference type="ARBA" id="ARBA00022989"/>
    </source>
</evidence>
<feature type="transmembrane region" description="Helical" evidence="11">
    <location>
        <begin position="145"/>
        <end position="169"/>
    </location>
</feature>
<evidence type="ECO:0000259" key="14">
    <source>
        <dbReference type="SMART" id="SM00082"/>
    </source>
</evidence>
<evidence type="ECO:0000256" key="6">
    <source>
        <dbReference type="ARBA" id="ARBA00022889"/>
    </source>
</evidence>
<dbReference type="InParanoid" id="F7DMD3"/>
<protein>
    <recommendedName>
        <fullName evidence="17">Glycoprotein IX platelet</fullName>
    </recommendedName>
</protein>
<dbReference type="GO" id="GO:0016020">
    <property type="term" value="C:membrane"/>
    <property type="evidence" value="ECO:0007669"/>
    <property type="project" value="UniProtKB-SubCell"/>
</dbReference>
<evidence type="ECO:0000256" key="5">
    <source>
        <dbReference type="ARBA" id="ARBA00022729"/>
    </source>
</evidence>
<dbReference type="STRING" id="9258.ENSOANP00000021567"/>
<dbReference type="FunCoup" id="F7DMD3">
    <property type="interactions" value="253"/>
</dbReference>
<evidence type="ECO:0000256" key="8">
    <source>
        <dbReference type="ARBA" id="ARBA00023084"/>
    </source>
</evidence>
<evidence type="ECO:0000256" key="4">
    <source>
        <dbReference type="ARBA" id="ARBA00022696"/>
    </source>
</evidence>
<keyword evidence="4" id="KW-0356">Hemostasis</keyword>
<feature type="domain" description="LRRNT" evidence="13">
    <location>
        <begin position="18"/>
        <end position="54"/>
    </location>
</feature>
<dbReference type="Pfam" id="PF13855">
    <property type="entry name" value="LRR_8"/>
    <property type="match status" value="1"/>
</dbReference>
<dbReference type="GeneTree" id="ENSGT00530000064244"/>
<evidence type="ECO:0000256" key="12">
    <source>
        <dbReference type="SAM" id="SignalP"/>
    </source>
</evidence>
<feature type="domain" description="LRRCT" evidence="14">
    <location>
        <begin position="84"/>
        <end position="135"/>
    </location>
</feature>
<evidence type="ECO:0000256" key="9">
    <source>
        <dbReference type="ARBA" id="ARBA00023136"/>
    </source>
</evidence>
<evidence type="ECO:0000313" key="16">
    <source>
        <dbReference type="Proteomes" id="UP000002279"/>
    </source>
</evidence>
<dbReference type="PANTHER" id="PTHR22650:SF6">
    <property type="entry name" value="PLATELET GLYCOPROTEIN IX"/>
    <property type="match status" value="1"/>
</dbReference>
<evidence type="ECO:0000256" key="11">
    <source>
        <dbReference type="SAM" id="Phobius"/>
    </source>
</evidence>
<evidence type="ECO:0000256" key="3">
    <source>
        <dbReference type="ARBA" id="ARBA00022692"/>
    </source>
</evidence>
<dbReference type="Proteomes" id="UP000002279">
    <property type="component" value="Chromosome X1"/>
</dbReference>
<keyword evidence="2" id="KW-0433">Leucine-rich repeat</keyword>
<accession>F7DMD3</accession>
<keyword evidence="7 11" id="KW-1133">Transmembrane helix</keyword>
<dbReference type="InterPro" id="IPR052313">
    <property type="entry name" value="GPIb-IX-V_Complex"/>
</dbReference>
<dbReference type="Bgee" id="ENSOANG00000013673">
    <property type="expression patterns" value="Expressed in liver and 3 other cell types or tissues"/>
</dbReference>
<keyword evidence="8" id="KW-0094">Blood coagulation</keyword>
<dbReference type="SUPFAM" id="SSF52058">
    <property type="entry name" value="L domain-like"/>
    <property type="match status" value="1"/>
</dbReference>
<dbReference type="InterPro" id="IPR000483">
    <property type="entry name" value="Cys-rich_flank_reg_C"/>
</dbReference>
<dbReference type="Gene3D" id="3.80.10.10">
    <property type="entry name" value="Ribonuclease Inhibitor"/>
    <property type="match status" value="1"/>
</dbReference>